<comment type="caution">
    <text evidence="2">The sequence shown here is derived from an EMBL/GenBank/DDBJ whole genome shotgun (WGS) entry which is preliminary data.</text>
</comment>
<accession>A0ABP0SVF4</accession>
<keyword evidence="3" id="KW-1185">Reference proteome</keyword>
<dbReference type="SUPFAM" id="SSF53756">
    <property type="entry name" value="UDP-Glycosyltransferase/glycogen phosphorylase"/>
    <property type="match status" value="1"/>
</dbReference>
<feature type="non-terminal residue" evidence="2">
    <location>
        <position position="146"/>
    </location>
</feature>
<protein>
    <recommendedName>
        <fullName evidence="1">Glycosyltransferase family 28 N-terminal domain-containing protein</fullName>
    </recommendedName>
</protein>
<gene>
    <name evidence="2" type="ORF">CCMP2556_LOCUS54015</name>
</gene>
<name>A0ABP0SVF4_9DINO</name>
<dbReference type="EMBL" id="CAXAMN010028390">
    <property type="protein sequence ID" value="CAK9116425.1"/>
    <property type="molecule type" value="Genomic_DNA"/>
</dbReference>
<dbReference type="Pfam" id="PF03033">
    <property type="entry name" value="Glyco_transf_28"/>
    <property type="match status" value="1"/>
</dbReference>
<evidence type="ECO:0000259" key="1">
    <source>
        <dbReference type="Pfam" id="PF03033"/>
    </source>
</evidence>
<proteinExistence type="predicted"/>
<reference evidence="2 3" key="1">
    <citation type="submission" date="2024-02" db="EMBL/GenBank/DDBJ databases">
        <authorList>
            <person name="Chen Y."/>
            <person name="Shah S."/>
            <person name="Dougan E. K."/>
            <person name="Thang M."/>
            <person name="Chan C."/>
        </authorList>
    </citation>
    <scope>NUCLEOTIDE SEQUENCE [LARGE SCALE GENOMIC DNA]</scope>
</reference>
<sequence>MRLLLITVGSRGDAEPYQALADTLAEGGHQVEFFLQPEHSFPAKKQVTLHPLPFSTSDFYRYAGNPRYGQDHENPRVKFVGVVAEVVSQLVLPLMEDVSRVAADCDILICNSLARHMCFCIGKSLRKPVGLIHLQPMAPTRSFPHY</sequence>
<dbReference type="InterPro" id="IPR004276">
    <property type="entry name" value="GlycoTrans_28_N"/>
</dbReference>
<dbReference type="Proteomes" id="UP001642484">
    <property type="component" value="Unassembled WGS sequence"/>
</dbReference>
<organism evidence="2 3">
    <name type="scientific">Durusdinium trenchii</name>
    <dbReference type="NCBI Taxonomy" id="1381693"/>
    <lineage>
        <taxon>Eukaryota</taxon>
        <taxon>Sar</taxon>
        <taxon>Alveolata</taxon>
        <taxon>Dinophyceae</taxon>
        <taxon>Suessiales</taxon>
        <taxon>Symbiodiniaceae</taxon>
        <taxon>Durusdinium</taxon>
    </lineage>
</organism>
<dbReference type="Gene3D" id="3.40.50.2000">
    <property type="entry name" value="Glycogen Phosphorylase B"/>
    <property type="match status" value="1"/>
</dbReference>
<evidence type="ECO:0000313" key="2">
    <source>
        <dbReference type="EMBL" id="CAK9116425.1"/>
    </source>
</evidence>
<evidence type="ECO:0000313" key="3">
    <source>
        <dbReference type="Proteomes" id="UP001642484"/>
    </source>
</evidence>
<feature type="domain" description="Glycosyltransferase family 28 N-terminal" evidence="1">
    <location>
        <begin position="4"/>
        <end position="57"/>
    </location>
</feature>